<keyword evidence="11" id="KW-1185">Reference proteome</keyword>
<accession>A0A183E4B6</accession>
<dbReference type="PRINTS" id="PR00114">
    <property type="entry name" value="STPHPHTASE"/>
</dbReference>
<evidence type="ECO:0000256" key="3">
    <source>
        <dbReference type="ARBA" id="ARBA00022801"/>
    </source>
</evidence>
<dbReference type="EMBL" id="UYRT01082937">
    <property type="protein sequence ID" value="VDN26710.1"/>
    <property type="molecule type" value="Genomic_DNA"/>
</dbReference>
<protein>
    <recommendedName>
        <fullName evidence="8">Serine/threonine-protein phosphatase</fullName>
        <ecNumber evidence="8">3.1.3.16</ecNumber>
    </recommendedName>
</protein>
<feature type="domain" description="Serine/threonine specific protein phosphatases" evidence="9">
    <location>
        <begin position="63"/>
        <end position="68"/>
    </location>
</feature>
<comment type="similarity">
    <text evidence="8">Belongs to the PPP phosphatase family.</text>
</comment>
<reference evidence="10 11" key="2">
    <citation type="submission" date="2018-11" db="EMBL/GenBank/DDBJ databases">
        <authorList>
            <consortium name="Pathogen Informatics"/>
        </authorList>
    </citation>
    <scope>NUCLEOTIDE SEQUENCE [LARGE SCALE GENOMIC DNA]</scope>
</reference>
<comment type="catalytic activity">
    <reaction evidence="6">
        <text>O-phospho-L-seryl-[protein] + H2O = L-seryl-[protein] + phosphate</text>
        <dbReference type="Rhea" id="RHEA:20629"/>
        <dbReference type="Rhea" id="RHEA-COMP:9863"/>
        <dbReference type="Rhea" id="RHEA-COMP:11604"/>
        <dbReference type="ChEBI" id="CHEBI:15377"/>
        <dbReference type="ChEBI" id="CHEBI:29999"/>
        <dbReference type="ChEBI" id="CHEBI:43474"/>
        <dbReference type="ChEBI" id="CHEBI:83421"/>
        <dbReference type="EC" id="3.1.3.16"/>
    </reaction>
</comment>
<dbReference type="InterPro" id="IPR006186">
    <property type="entry name" value="Ser/Thr-sp_prot-phosphatase"/>
</dbReference>
<keyword evidence="2" id="KW-0479">Metal-binding</keyword>
<organism evidence="12">
    <name type="scientific">Gongylonema pulchrum</name>
    <dbReference type="NCBI Taxonomy" id="637853"/>
    <lineage>
        <taxon>Eukaryota</taxon>
        <taxon>Metazoa</taxon>
        <taxon>Ecdysozoa</taxon>
        <taxon>Nematoda</taxon>
        <taxon>Chromadorea</taxon>
        <taxon>Rhabditida</taxon>
        <taxon>Spirurina</taxon>
        <taxon>Spiruromorpha</taxon>
        <taxon>Spiruroidea</taxon>
        <taxon>Gongylonematidae</taxon>
        <taxon>Gongylonema</taxon>
    </lineage>
</organism>
<evidence type="ECO:0000256" key="6">
    <source>
        <dbReference type="ARBA" id="ARBA00047761"/>
    </source>
</evidence>
<dbReference type="EC" id="3.1.3.16" evidence="8"/>
<dbReference type="AlphaFoldDB" id="A0A183E4B6"/>
<comment type="cofactor">
    <cofactor evidence="1">
        <name>Mn(2+)</name>
        <dbReference type="ChEBI" id="CHEBI:29035"/>
    </cofactor>
</comment>
<evidence type="ECO:0000313" key="12">
    <source>
        <dbReference type="WBParaSite" id="GPUH_0001582901-mRNA-1"/>
    </source>
</evidence>
<dbReference type="PROSITE" id="PS00125">
    <property type="entry name" value="SER_THR_PHOSPHATASE"/>
    <property type="match status" value="1"/>
</dbReference>
<evidence type="ECO:0000256" key="2">
    <source>
        <dbReference type="ARBA" id="ARBA00022723"/>
    </source>
</evidence>
<dbReference type="InterPro" id="IPR004843">
    <property type="entry name" value="Calcineurin-like_PHP"/>
</dbReference>
<dbReference type="GO" id="GO:0005634">
    <property type="term" value="C:nucleus"/>
    <property type="evidence" value="ECO:0007669"/>
    <property type="project" value="TreeGrafter"/>
</dbReference>
<evidence type="ECO:0000313" key="10">
    <source>
        <dbReference type="EMBL" id="VDN26710.1"/>
    </source>
</evidence>
<evidence type="ECO:0000256" key="8">
    <source>
        <dbReference type="RuleBase" id="RU004273"/>
    </source>
</evidence>
<reference evidence="12" key="1">
    <citation type="submission" date="2016-06" db="UniProtKB">
        <authorList>
            <consortium name="WormBaseParasite"/>
        </authorList>
    </citation>
    <scope>IDENTIFICATION</scope>
</reference>
<dbReference type="PANTHER" id="PTHR11668">
    <property type="entry name" value="SERINE/THREONINE PROTEIN PHOSPHATASE"/>
    <property type="match status" value="1"/>
</dbReference>
<dbReference type="WBParaSite" id="GPUH_0001582901-mRNA-1">
    <property type="protein sequence ID" value="GPUH_0001582901-mRNA-1"/>
    <property type="gene ID" value="GPUH_0001582901"/>
</dbReference>
<name>A0A183E4B6_9BILA</name>
<dbReference type="GO" id="GO:0005737">
    <property type="term" value="C:cytoplasm"/>
    <property type="evidence" value="ECO:0007669"/>
    <property type="project" value="TreeGrafter"/>
</dbReference>
<gene>
    <name evidence="10" type="ORF">GPUH_LOCUS15807</name>
</gene>
<dbReference type="CDD" id="cd00144">
    <property type="entry name" value="MPP_PPP_family"/>
    <property type="match status" value="1"/>
</dbReference>
<dbReference type="InterPro" id="IPR050341">
    <property type="entry name" value="PP1_catalytic_subunit"/>
</dbReference>
<dbReference type="Gene3D" id="3.60.21.10">
    <property type="match status" value="1"/>
</dbReference>
<dbReference type="SUPFAM" id="SSF56300">
    <property type="entry name" value="Metallo-dependent phosphatases"/>
    <property type="match status" value="1"/>
</dbReference>
<keyword evidence="5" id="KW-0464">Manganese</keyword>
<evidence type="ECO:0000313" key="11">
    <source>
        <dbReference type="Proteomes" id="UP000271098"/>
    </source>
</evidence>
<evidence type="ECO:0000256" key="5">
    <source>
        <dbReference type="ARBA" id="ARBA00023211"/>
    </source>
</evidence>
<evidence type="ECO:0000256" key="7">
    <source>
        <dbReference type="ARBA" id="ARBA00048336"/>
    </source>
</evidence>
<keyword evidence="3 8" id="KW-0378">Hydrolase</keyword>
<dbReference type="SMART" id="SM00156">
    <property type="entry name" value="PP2Ac"/>
    <property type="match status" value="1"/>
</dbReference>
<dbReference type="GO" id="GO:0004722">
    <property type="term" value="F:protein serine/threonine phosphatase activity"/>
    <property type="evidence" value="ECO:0007669"/>
    <property type="project" value="UniProtKB-EC"/>
</dbReference>
<dbReference type="OrthoDB" id="5791836at2759"/>
<comment type="catalytic activity">
    <reaction evidence="7 8">
        <text>O-phospho-L-threonyl-[protein] + H2O = L-threonyl-[protein] + phosphate</text>
        <dbReference type="Rhea" id="RHEA:47004"/>
        <dbReference type="Rhea" id="RHEA-COMP:11060"/>
        <dbReference type="Rhea" id="RHEA-COMP:11605"/>
        <dbReference type="ChEBI" id="CHEBI:15377"/>
        <dbReference type="ChEBI" id="CHEBI:30013"/>
        <dbReference type="ChEBI" id="CHEBI:43474"/>
        <dbReference type="ChEBI" id="CHEBI:61977"/>
        <dbReference type="EC" id="3.1.3.16"/>
    </reaction>
</comment>
<evidence type="ECO:0000256" key="4">
    <source>
        <dbReference type="ARBA" id="ARBA00022912"/>
    </source>
</evidence>
<dbReference type="GO" id="GO:0046872">
    <property type="term" value="F:metal ion binding"/>
    <property type="evidence" value="ECO:0007669"/>
    <property type="project" value="UniProtKB-KW"/>
</dbReference>
<dbReference type="InterPro" id="IPR029052">
    <property type="entry name" value="Metallo-depent_PP-like"/>
</dbReference>
<keyword evidence="4" id="KW-0904">Protein phosphatase</keyword>
<dbReference type="Proteomes" id="UP000271098">
    <property type="component" value="Unassembled WGS sequence"/>
</dbReference>
<proteinExistence type="inferred from homology"/>
<dbReference type="PANTHER" id="PTHR11668:SF300">
    <property type="entry name" value="SERINE_THREONINE-PROTEIN PHOSPHATASE"/>
    <property type="match status" value="1"/>
</dbReference>
<dbReference type="Pfam" id="PF00149">
    <property type="entry name" value="Metallophos"/>
    <property type="match status" value="1"/>
</dbReference>
<evidence type="ECO:0000256" key="1">
    <source>
        <dbReference type="ARBA" id="ARBA00001936"/>
    </source>
</evidence>
<sequence length="166" mass="18982">MAVIGDLHADFTDLMKSLNNTGWPTERTLIFLGDYIDRGDHPIEVLLLLFLLKLRYRKRVVLLRGNHETYEQCALYGLIDHLEGAYPEEDKHVLFFTLNNVFDHLPLAAIISDQILCCHGGVSQFANSRSEIASIQRPPRWMEPTTTLYQIAILTDILWSDPGSQE</sequence>
<evidence type="ECO:0000259" key="9">
    <source>
        <dbReference type="PROSITE" id="PS00125"/>
    </source>
</evidence>